<dbReference type="VEuPathDB" id="FungiDB:VP01_485g2"/>
<organism evidence="2 3">
    <name type="scientific">Puccinia sorghi</name>
    <dbReference type="NCBI Taxonomy" id="27349"/>
    <lineage>
        <taxon>Eukaryota</taxon>
        <taxon>Fungi</taxon>
        <taxon>Dikarya</taxon>
        <taxon>Basidiomycota</taxon>
        <taxon>Pucciniomycotina</taxon>
        <taxon>Pucciniomycetes</taxon>
        <taxon>Pucciniales</taxon>
        <taxon>Pucciniaceae</taxon>
        <taxon>Puccinia</taxon>
    </lineage>
</organism>
<proteinExistence type="predicted"/>
<evidence type="ECO:0000313" key="2">
    <source>
        <dbReference type="EMBL" id="KNZ49676.1"/>
    </source>
</evidence>
<feature type="compositionally biased region" description="Basic residues" evidence="1">
    <location>
        <begin position="180"/>
        <end position="189"/>
    </location>
</feature>
<dbReference type="EMBL" id="LAVV01010009">
    <property type="protein sequence ID" value="KNZ49676.1"/>
    <property type="molecule type" value="Genomic_DNA"/>
</dbReference>
<gene>
    <name evidence="2" type="ORF">VP01_485g2</name>
</gene>
<sequence>MPNGNRSCLFNHPQACPILGHHYKDDKNTDKVMKKCSHSADIGKQSHVMTCSYFHIIGLSFIRFILKSTCSGAPTKLLYFGMCIAQIRIHIGFRGNFYRAHGSIWMTCIQILPCSGEEFFCRYFSRDAREQGRQICGQVERMFSDLCTCSSQFKMSCSHKKSPLYDLTSKSESRDQSKTGTKKTNHSPRKNNCSMDLARLLQVGKRPNNLHKAGIGRKSLALSTYCGLSTQMDCCLGYVVAISYEGSRSKKTGGGDRQKETQHVDEMPRSGWLGMARCLGILMRTPTNKIDTCEARVKRMERQYEVKRQGAREQSAQAQTVAAVPMQLYLSRDGRMCVAEAISNICQVAQSVHTLGPYRQLGRQHWMKEDCQRGMSHWQVALLFISCFARQKYNSTIADHGWASGSALNSGLKCHPEKLARPAPNPAIDSRWWTSKKKKKRTTKPYIKQNGCGSSDVANFPKKVSLANPACKYLAELSSSNRRARDNGFLVSSSVGFPQHQGGLHVLYQRFPRNRGLMFDSWISSSQDCLAFAHPVMSVHSETQSKSFAASFCLQRSAGGSYPWSSGETTVDSRAGFNVAGANQTCLCCLSLTQPTEWIHRKQPPDRQHGTPRYLFAGASHLPPQPPTPIIRLQLQKPPTVASHLSAINLPLARLASLYDFPLQPTLLSKAKSSTIFSRGLAVHRNSTRIALFAVPLYLKKSGLQGFGAVSLPRAVFSLFWKIFAPDAPVFYLLCSLDRHLKSPYSSYIYIILAPVLTIFKKTLQQLETMADQPLLSRTSDSVVTLAGDLSSGRQLRKSCRFCRVCRLTFFYSSIVSLQENPLKGTSSLFESIFSSALGCNGHESGRAHVLKCNADSQNEISTLHEVGYFKIAPKLLCYLLSSNSSAFSLLLPSVDAALANFTGPFSCNKIERDFGINN</sequence>
<name>A0A0L6UMC8_9BASI</name>
<evidence type="ECO:0000256" key="1">
    <source>
        <dbReference type="SAM" id="MobiDB-lite"/>
    </source>
</evidence>
<dbReference type="AlphaFoldDB" id="A0A0L6UMC8"/>
<comment type="caution">
    <text evidence="2">The sequence shown here is derived from an EMBL/GenBank/DDBJ whole genome shotgun (WGS) entry which is preliminary data.</text>
</comment>
<reference evidence="2 3" key="1">
    <citation type="submission" date="2015-08" db="EMBL/GenBank/DDBJ databases">
        <title>Next Generation Sequencing and Analysis of the Genome of Puccinia sorghi L Schw, the Causal Agent of Maize Common Rust.</title>
        <authorList>
            <person name="Rochi L."/>
            <person name="Burguener G."/>
            <person name="Darino M."/>
            <person name="Turjanski A."/>
            <person name="Kreff E."/>
            <person name="Dieguez M.J."/>
            <person name="Sacco F."/>
        </authorList>
    </citation>
    <scope>NUCLEOTIDE SEQUENCE [LARGE SCALE GENOMIC DNA]</scope>
    <source>
        <strain evidence="2 3">RO10H11247</strain>
    </source>
</reference>
<feature type="region of interest" description="Disordered" evidence="1">
    <location>
        <begin position="163"/>
        <end position="191"/>
    </location>
</feature>
<accession>A0A0L6UMC8</accession>
<evidence type="ECO:0000313" key="3">
    <source>
        <dbReference type="Proteomes" id="UP000037035"/>
    </source>
</evidence>
<dbReference type="Proteomes" id="UP000037035">
    <property type="component" value="Unassembled WGS sequence"/>
</dbReference>
<keyword evidence="3" id="KW-1185">Reference proteome</keyword>
<protein>
    <submittedName>
        <fullName evidence="2">Uncharacterized protein</fullName>
    </submittedName>
</protein>